<feature type="region of interest" description="Disordered" evidence="1">
    <location>
        <begin position="924"/>
        <end position="961"/>
    </location>
</feature>
<evidence type="ECO:0000256" key="1">
    <source>
        <dbReference type="SAM" id="MobiDB-lite"/>
    </source>
</evidence>
<feature type="compositionally biased region" description="Basic residues" evidence="1">
    <location>
        <begin position="1126"/>
        <end position="1137"/>
    </location>
</feature>
<evidence type="ECO:0000259" key="2">
    <source>
        <dbReference type="PROSITE" id="PS50003"/>
    </source>
</evidence>
<feature type="compositionally biased region" description="Polar residues" evidence="1">
    <location>
        <begin position="104"/>
        <end position="125"/>
    </location>
</feature>
<feature type="compositionally biased region" description="Low complexity" evidence="1">
    <location>
        <begin position="1"/>
        <end position="11"/>
    </location>
</feature>
<comment type="caution">
    <text evidence="3">The sequence shown here is derived from an EMBL/GenBank/DDBJ whole genome shotgun (WGS) entry which is preliminary data.</text>
</comment>
<feature type="compositionally biased region" description="Low complexity" evidence="1">
    <location>
        <begin position="774"/>
        <end position="801"/>
    </location>
</feature>
<sequence>MALSMSSGSSSPQWDNRHRGFISPAELQQLRQASPGRGTDLHEFHARQPATTPSGDNNPSAGAVTLTTQQEDQSVSRPAQQQSVANTMSHLRTSSFFSFRKQLQHSSDANTDHQQQSNRRPSTGAQDRDFAPQNIQQRAQTMGPMRSSPEKQDDQESDTALATRRDSSAVPPLHPEIRSIVQLTVAHARKVYFSGPLVKRVQRQPDGQRPKDDGWFDIWAQLSGTTLSIWDMKEIEEASKKGLEVPPTYVNITDAFVHVLGSVTGPAEGPDQPRKTYMNVFTLNTAGSNLLLFSCPSASALESWATALRLSAWEKSRLEEMYTAHLIRITLLEGKDTRTTLVRGRMEGWVLIRVAGQTDWKRMWMVISGSQTLYTEPGAPSTTAGTTPTPKKRMSNLFSRDHSPEPLPMKPLLALYASPRPRDKKHPLLTLREVSQAFAVYPERPELINRSTLMKLEGLIGDEETAGTMKRREGWLLIMPELEAGNTQASEMLKWLVALHDAFELYGRPKVYTWDPRDPVSLMFAYPVNPGRDLLFLDREVAESMDPRDDRTSAIRNRLLNILHSRMPGLRAVSAPPPLPPIGLGVDPNRPQQQQPSQDITQPPSQTQNGQPVDAPQLPTINFDLRSPPDLTVGHALSPITERSATRETLPDFPRTQSRSMSNEHNEPESMMISSSSMSSGNPDSVGRSMSNGHQDFMSRSMSEHNQSQMLTSFNPVLENIPGSITGLPPTGSPPPTLRSDSKPTSSLETAQMRSTEPSTVASVDVGGFKLPLTPESPRSPTFSTSSTSPSSGNGKPTSPGMLLSSLVAPVPIRSPTSRTPPPGSPLSCLTSPYSPKGKDKELPSIQDVQDVLQLPPRALSPPHPFITQHNTGSPPLPPKAKLSNSTPRAPVSVATVPVAPAQPLVQDSQSIFSDALFFMQQLDEKPQNPPRRVPTTISEASNSEESSVSDNPLHPSSARREIPMSFSELGRTEANISEHSMIGSRPSLGRKPSGARVQPISSRGPNVEAITSVSSPSLEYVHVQAMTDSQQKIIQKQNSGDEVNVDALAALSFLDGTSDVAPPPATTSQPPLIEQDVSSEPTVEGSAASESSEGVTQYRSSFAPSKQAAQRKARAQAQHQAVLHKPGRANGKRVKPGNRVSGWNESSEEEEEEEEEEEDDDDDEDADSDEESPSTLESKKPAPVPPVPVPAVRPLRPGSAGRAVTPGEQATDANPYAQLRHPRNLPPVPRPLTQGGVSDDYMNAMPPPRRLASDQHMRTPDDAPHLRPQSEYTSQVLRPQADFNQHGAARQNIWTQVLDPGRTPGSHPQPETPSHQRDPFIQLEPASQSMTKAFTPHGLLSAGMQDKQDRSAKRQEELARETGASLINVPNKPPPPQTGLLGAITAHERERKREGGVGAALTEREREKRMAEERQRKIDDFQRNQLEMQGMYGGGQQYPNMMANPMMANPMMMGLNPMMTGGNPMMVGANPMMNGTNPMMTGGYMGYPGMMPGFSNPQFFAQQAAQAAYQQAMMAYSSAGSHVGDGMHPTPMNPMNPMMTGGGMGYDPRMSMMGMPMMGNPLGMNHMGGGMGMGMGGGGMGGGGMGGIGSMGMQMTGGSAFDARYSPANMEDLRPPGSLAQGQRTGHSSSRNSSAGQGSPAGPRPVDARDNPKN</sequence>
<dbReference type="SUPFAM" id="SSF50729">
    <property type="entry name" value="PH domain-like"/>
    <property type="match status" value="1"/>
</dbReference>
<dbReference type="RefSeq" id="XP_041231027.1">
    <property type="nucleotide sequence ID" value="XM_041360587.1"/>
</dbReference>
<feature type="region of interest" description="Disordered" evidence="1">
    <location>
        <begin position="981"/>
        <end position="1009"/>
    </location>
</feature>
<name>A0AAD4EG04_9AGAM</name>
<feature type="compositionally biased region" description="Polar residues" evidence="1">
    <location>
        <begin position="743"/>
        <end position="762"/>
    </location>
</feature>
<feature type="compositionally biased region" description="Low complexity" evidence="1">
    <location>
        <begin position="670"/>
        <end position="680"/>
    </location>
</feature>
<dbReference type="GeneID" id="64654885"/>
<feature type="region of interest" description="Disordered" evidence="1">
    <location>
        <begin position="1603"/>
        <end position="1655"/>
    </location>
</feature>
<feature type="region of interest" description="Disordered" evidence="1">
    <location>
        <begin position="1389"/>
        <end position="1410"/>
    </location>
</feature>
<dbReference type="Gene3D" id="2.30.29.30">
    <property type="entry name" value="Pleckstrin-homology domain (PH domain)/Phosphotyrosine-binding domain (PTB)"/>
    <property type="match status" value="1"/>
</dbReference>
<proteinExistence type="predicted"/>
<protein>
    <recommendedName>
        <fullName evidence="2">PH domain-containing protein</fullName>
    </recommendedName>
</protein>
<feature type="region of interest" description="Disordered" evidence="1">
    <location>
        <begin position="103"/>
        <end position="173"/>
    </location>
</feature>
<feature type="compositionally biased region" description="Pro residues" evidence="1">
    <location>
        <begin position="1183"/>
        <end position="1192"/>
    </location>
</feature>
<dbReference type="Pfam" id="PF25381">
    <property type="entry name" value="PH_26"/>
    <property type="match status" value="1"/>
</dbReference>
<feature type="compositionally biased region" description="Low complexity" evidence="1">
    <location>
        <begin position="721"/>
        <end position="730"/>
    </location>
</feature>
<reference evidence="3" key="1">
    <citation type="journal article" date="2020" name="New Phytol.">
        <title>Comparative genomics reveals dynamic genome evolution in host specialist ectomycorrhizal fungi.</title>
        <authorList>
            <person name="Lofgren L.A."/>
            <person name="Nguyen N.H."/>
            <person name="Vilgalys R."/>
            <person name="Ruytinx J."/>
            <person name="Liao H.L."/>
            <person name="Branco S."/>
            <person name="Kuo A."/>
            <person name="LaButti K."/>
            <person name="Lipzen A."/>
            <person name="Andreopoulos W."/>
            <person name="Pangilinan J."/>
            <person name="Riley R."/>
            <person name="Hundley H."/>
            <person name="Na H."/>
            <person name="Barry K."/>
            <person name="Grigoriev I.V."/>
            <person name="Stajich J.E."/>
            <person name="Kennedy P.G."/>
        </authorList>
    </citation>
    <scope>NUCLEOTIDE SEQUENCE</scope>
    <source>
        <strain evidence="3">FC203</strain>
    </source>
</reference>
<dbReference type="InterPro" id="IPR001849">
    <property type="entry name" value="PH_domain"/>
</dbReference>
<dbReference type="InterPro" id="IPR058155">
    <property type="entry name" value="Skg3/CAF120-like_PH"/>
</dbReference>
<feature type="compositionally biased region" description="Acidic residues" evidence="1">
    <location>
        <begin position="1147"/>
        <end position="1173"/>
    </location>
</feature>
<organism evidence="3 4">
    <name type="scientific">Suillus fuscotomentosus</name>
    <dbReference type="NCBI Taxonomy" id="1912939"/>
    <lineage>
        <taxon>Eukaryota</taxon>
        <taxon>Fungi</taxon>
        <taxon>Dikarya</taxon>
        <taxon>Basidiomycota</taxon>
        <taxon>Agaricomycotina</taxon>
        <taxon>Agaricomycetes</taxon>
        <taxon>Agaricomycetidae</taxon>
        <taxon>Boletales</taxon>
        <taxon>Suillineae</taxon>
        <taxon>Suillaceae</taxon>
        <taxon>Suillus</taxon>
    </lineage>
</organism>
<feature type="region of interest" description="Disordered" evidence="1">
    <location>
        <begin position="1299"/>
        <end position="1319"/>
    </location>
</feature>
<feature type="region of interest" description="Disordered" evidence="1">
    <location>
        <begin position="1"/>
        <end position="86"/>
    </location>
</feature>
<dbReference type="InterPro" id="IPR011993">
    <property type="entry name" value="PH-like_dom_sf"/>
</dbReference>
<evidence type="ECO:0000313" key="3">
    <source>
        <dbReference type="EMBL" id="KAG1905452.1"/>
    </source>
</evidence>
<feature type="region of interest" description="Disordered" evidence="1">
    <location>
        <begin position="1060"/>
        <end position="1268"/>
    </location>
</feature>
<feature type="region of interest" description="Disordered" evidence="1">
    <location>
        <begin position="570"/>
        <end position="842"/>
    </location>
</feature>
<feature type="compositionally biased region" description="Low complexity" evidence="1">
    <location>
        <begin position="591"/>
        <end position="608"/>
    </location>
</feature>
<feature type="compositionally biased region" description="Polar residues" evidence="1">
    <location>
        <begin position="1096"/>
        <end position="1105"/>
    </location>
</feature>
<gene>
    <name evidence="3" type="ORF">F5891DRAFT_1009382</name>
</gene>
<dbReference type="SMART" id="SM00233">
    <property type="entry name" value="PH"/>
    <property type="match status" value="2"/>
</dbReference>
<dbReference type="EMBL" id="JABBWK010000007">
    <property type="protein sequence ID" value="KAG1905452.1"/>
    <property type="molecule type" value="Genomic_DNA"/>
</dbReference>
<feature type="compositionally biased region" description="Low complexity" evidence="1">
    <location>
        <begin position="939"/>
        <end position="950"/>
    </location>
</feature>
<feature type="compositionally biased region" description="Basic and acidic residues" evidence="1">
    <location>
        <begin position="1252"/>
        <end position="1266"/>
    </location>
</feature>
<accession>A0AAD4EG04</accession>
<evidence type="ECO:0000313" key="4">
    <source>
        <dbReference type="Proteomes" id="UP001195769"/>
    </source>
</evidence>
<keyword evidence="4" id="KW-1185">Reference proteome</keyword>
<feature type="compositionally biased region" description="Polar residues" evidence="1">
    <location>
        <begin position="49"/>
        <end position="86"/>
    </location>
</feature>
<dbReference type="Proteomes" id="UP001195769">
    <property type="component" value="Unassembled WGS sequence"/>
</dbReference>
<feature type="region of interest" description="Disordered" evidence="1">
    <location>
        <begin position="866"/>
        <end position="888"/>
    </location>
</feature>
<feature type="compositionally biased region" description="Polar residues" evidence="1">
    <location>
        <begin position="688"/>
        <end position="715"/>
    </location>
</feature>
<feature type="compositionally biased region" description="Polar residues" evidence="1">
    <location>
        <begin position="1067"/>
        <end position="1082"/>
    </location>
</feature>
<dbReference type="PROSITE" id="PS50003">
    <property type="entry name" value="PH_DOMAIN"/>
    <property type="match status" value="1"/>
</dbReference>
<feature type="compositionally biased region" description="Low complexity" evidence="1">
    <location>
        <begin position="1085"/>
        <end position="1095"/>
    </location>
</feature>
<feature type="domain" description="PH" evidence="2">
    <location>
        <begin position="190"/>
        <end position="313"/>
    </location>
</feature>
<feature type="compositionally biased region" description="Polar residues" evidence="1">
    <location>
        <begin position="1000"/>
        <end position="1009"/>
    </location>
</feature>
<feature type="compositionally biased region" description="Low complexity" evidence="1">
    <location>
        <begin position="1627"/>
        <end position="1639"/>
    </location>
</feature>